<feature type="transmembrane region" description="Helical" evidence="1">
    <location>
        <begin position="158"/>
        <end position="175"/>
    </location>
</feature>
<accession>A0ABT5U410</accession>
<feature type="transmembrane region" description="Helical" evidence="1">
    <location>
        <begin position="117"/>
        <end position="137"/>
    </location>
</feature>
<dbReference type="RefSeq" id="WP_274687083.1">
    <property type="nucleotide sequence ID" value="NZ_JAPMOU010000002.1"/>
</dbReference>
<keyword evidence="3" id="KW-1185">Reference proteome</keyword>
<feature type="transmembrane region" description="Helical" evidence="1">
    <location>
        <begin position="333"/>
        <end position="353"/>
    </location>
</feature>
<feature type="transmembrane region" description="Helical" evidence="1">
    <location>
        <begin position="254"/>
        <end position="273"/>
    </location>
</feature>
<gene>
    <name evidence="2" type="ORF">ORQ98_01900</name>
</gene>
<evidence type="ECO:0000313" key="3">
    <source>
        <dbReference type="Proteomes" id="UP001528823"/>
    </source>
</evidence>
<reference evidence="2 3" key="1">
    <citation type="submission" date="2022-11" db="EMBL/GenBank/DDBJ databases">
        <title>Spartinivicinus poritis sp. nov., isolated from scleractinian coral Porites lutea.</title>
        <authorList>
            <person name="Zhang G."/>
            <person name="Cai L."/>
            <person name="Wei Q."/>
        </authorList>
    </citation>
    <scope>NUCLEOTIDE SEQUENCE [LARGE SCALE GENOMIC DNA]</scope>
    <source>
        <strain evidence="2 3">A2-2</strain>
    </source>
</reference>
<evidence type="ECO:0000256" key="1">
    <source>
        <dbReference type="SAM" id="Phobius"/>
    </source>
</evidence>
<keyword evidence="1" id="KW-1133">Transmembrane helix</keyword>
<organism evidence="2 3">
    <name type="scientific">Spartinivicinus poritis</name>
    <dbReference type="NCBI Taxonomy" id="2994640"/>
    <lineage>
        <taxon>Bacteria</taxon>
        <taxon>Pseudomonadati</taxon>
        <taxon>Pseudomonadota</taxon>
        <taxon>Gammaproteobacteria</taxon>
        <taxon>Oceanospirillales</taxon>
        <taxon>Zooshikellaceae</taxon>
        <taxon>Spartinivicinus</taxon>
    </lineage>
</organism>
<feature type="transmembrane region" description="Helical" evidence="1">
    <location>
        <begin position="226"/>
        <end position="248"/>
    </location>
</feature>
<evidence type="ECO:0000313" key="2">
    <source>
        <dbReference type="EMBL" id="MDE1460711.1"/>
    </source>
</evidence>
<protein>
    <recommendedName>
        <fullName evidence="4">Polysaccharide biosynthesis protein</fullName>
    </recommendedName>
</protein>
<comment type="caution">
    <text evidence="2">The sequence shown here is derived from an EMBL/GenBank/DDBJ whole genome shotgun (WGS) entry which is preliminary data.</text>
</comment>
<keyword evidence="1" id="KW-0472">Membrane</keyword>
<keyword evidence="1" id="KW-0812">Transmembrane</keyword>
<feature type="transmembrane region" description="Helical" evidence="1">
    <location>
        <begin position="294"/>
        <end position="313"/>
    </location>
</feature>
<sequence length="434" mass="47366">MKSFKQKYFPLLKQFLPMSASDMVMALGDPIIVFVLASLPNGTLYLAAFALGKGVAVFFESPIISILPTSNAMAGQAKTRQLLLRFVLLLGSGLTAAMLLTGSLINIPALFQINQSVWEAALLLILLLCPWPLAIALRRFWQGQIIRAGFSGLIAKGSLLRCLLLAATAFIMAAVTDRGEWIAAGALLTGVFGELLFIRYQAIKIALVEETPKSSLPINLSEMGHYYWPLAQSMLSLWGARLLLPFFIATTGELFIAVWAAGWALVISVSNGVRMVQQLVIRNINHIARESLCYFSLGVGGAFSFILFCMAVTPWGKAFCRYYGGSQLLGDNISNVILAACLLPLLMSLQNYLQGLLMVKSLTKEIGRSALIANGLMVLGALLFTQQGYPPYWIALIVSMATTVEVCLLAFYLKSNEQSQSGKRFFTHKSINPS</sequence>
<feature type="transmembrane region" description="Helical" evidence="1">
    <location>
        <begin position="392"/>
        <end position="413"/>
    </location>
</feature>
<proteinExistence type="predicted"/>
<name>A0ABT5U410_9GAMM</name>
<feature type="transmembrane region" description="Helical" evidence="1">
    <location>
        <begin position="82"/>
        <end position="105"/>
    </location>
</feature>
<dbReference type="Proteomes" id="UP001528823">
    <property type="component" value="Unassembled WGS sequence"/>
</dbReference>
<dbReference type="EMBL" id="JAPMOU010000002">
    <property type="protein sequence ID" value="MDE1460711.1"/>
    <property type="molecule type" value="Genomic_DNA"/>
</dbReference>
<feature type="transmembrane region" description="Helical" evidence="1">
    <location>
        <begin position="181"/>
        <end position="198"/>
    </location>
</feature>
<evidence type="ECO:0008006" key="4">
    <source>
        <dbReference type="Google" id="ProtNLM"/>
    </source>
</evidence>
<feature type="transmembrane region" description="Helical" evidence="1">
    <location>
        <begin position="365"/>
        <end position="386"/>
    </location>
</feature>